<keyword evidence="4" id="KW-1185">Reference proteome</keyword>
<dbReference type="EMBL" id="RCHS01001420">
    <property type="protein sequence ID" value="RMX53564.1"/>
    <property type="molecule type" value="Genomic_DNA"/>
</dbReference>
<reference evidence="3 4" key="1">
    <citation type="journal article" date="2018" name="Sci. Rep.">
        <title>Comparative analysis of the Pocillopora damicornis genome highlights role of immune system in coral evolution.</title>
        <authorList>
            <person name="Cunning R."/>
            <person name="Bay R.A."/>
            <person name="Gillette P."/>
            <person name="Baker A.C."/>
            <person name="Traylor-Knowles N."/>
        </authorList>
    </citation>
    <scope>NUCLEOTIDE SEQUENCE [LARGE SCALE GENOMIC DNA]</scope>
    <source>
        <strain evidence="3">RSMAS</strain>
        <tissue evidence="3">Whole animal</tissue>
    </source>
</reference>
<feature type="domain" description="DED" evidence="2">
    <location>
        <begin position="19"/>
        <end position="102"/>
    </location>
</feature>
<dbReference type="SUPFAM" id="SSF47986">
    <property type="entry name" value="DEATH domain"/>
    <property type="match status" value="1"/>
</dbReference>
<name>A0A3M6UJ63_POCDA</name>
<keyword evidence="1" id="KW-0053">Apoptosis</keyword>
<evidence type="ECO:0000256" key="1">
    <source>
        <dbReference type="ARBA" id="ARBA00022703"/>
    </source>
</evidence>
<dbReference type="Pfam" id="PF01335">
    <property type="entry name" value="DED"/>
    <property type="match status" value="1"/>
</dbReference>
<dbReference type="GO" id="GO:0042981">
    <property type="term" value="P:regulation of apoptotic process"/>
    <property type="evidence" value="ECO:0007669"/>
    <property type="project" value="InterPro"/>
</dbReference>
<evidence type="ECO:0000313" key="4">
    <source>
        <dbReference type="Proteomes" id="UP000275408"/>
    </source>
</evidence>
<gene>
    <name evidence="3" type="ORF">pdam_00004407</name>
</gene>
<protein>
    <recommendedName>
        <fullName evidence="2">DED domain-containing protein</fullName>
    </recommendedName>
</protein>
<sequence length="131" mass="14772">MAHSLRQLNISLLVRNTAEFNAFLAEIADQITEEELEEMKFLCGGKKYGNCLPRGKLAAIKTQREFLSFLRHHDIICPEDVSYLVWLLRKVGCNELAASIEEQVRLINFKRRACSLSGLTLDAESGTENGT</sequence>
<organism evidence="3 4">
    <name type="scientific">Pocillopora damicornis</name>
    <name type="common">Cauliflower coral</name>
    <name type="synonym">Millepora damicornis</name>
    <dbReference type="NCBI Taxonomy" id="46731"/>
    <lineage>
        <taxon>Eukaryota</taxon>
        <taxon>Metazoa</taxon>
        <taxon>Cnidaria</taxon>
        <taxon>Anthozoa</taxon>
        <taxon>Hexacorallia</taxon>
        <taxon>Scleractinia</taxon>
        <taxon>Astrocoeniina</taxon>
        <taxon>Pocilloporidae</taxon>
        <taxon>Pocillopora</taxon>
    </lineage>
</organism>
<dbReference type="InterPro" id="IPR011029">
    <property type="entry name" value="DEATH-like_dom_sf"/>
</dbReference>
<proteinExistence type="predicted"/>
<dbReference type="GO" id="GO:0006915">
    <property type="term" value="P:apoptotic process"/>
    <property type="evidence" value="ECO:0007669"/>
    <property type="project" value="UniProtKB-KW"/>
</dbReference>
<accession>A0A3M6UJ63</accession>
<dbReference type="Gene3D" id="1.10.533.10">
    <property type="entry name" value="Death Domain, Fas"/>
    <property type="match status" value="1"/>
</dbReference>
<dbReference type="PROSITE" id="PS50168">
    <property type="entry name" value="DED"/>
    <property type="match status" value="1"/>
</dbReference>
<dbReference type="Proteomes" id="UP000275408">
    <property type="component" value="Unassembled WGS sequence"/>
</dbReference>
<dbReference type="InterPro" id="IPR001875">
    <property type="entry name" value="DED_dom"/>
</dbReference>
<evidence type="ECO:0000259" key="2">
    <source>
        <dbReference type="PROSITE" id="PS50168"/>
    </source>
</evidence>
<evidence type="ECO:0000313" key="3">
    <source>
        <dbReference type="EMBL" id="RMX53564.1"/>
    </source>
</evidence>
<dbReference type="SMART" id="SM00031">
    <property type="entry name" value="DED"/>
    <property type="match status" value="1"/>
</dbReference>
<dbReference type="PANTHER" id="PTHR48169:SF7">
    <property type="entry name" value="CASPASE 10"/>
    <property type="match status" value="1"/>
</dbReference>
<dbReference type="PANTHER" id="PTHR48169">
    <property type="entry name" value="DED DOMAIN-CONTAINING PROTEIN"/>
    <property type="match status" value="1"/>
</dbReference>
<comment type="caution">
    <text evidence="3">The sequence shown here is derived from an EMBL/GenBank/DDBJ whole genome shotgun (WGS) entry which is preliminary data.</text>
</comment>
<dbReference type="AlphaFoldDB" id="A0A3M6UJ63"/>